<name>A0A0P1E267_9RHOB</name>
<evidence type="ECO:0000313" key="6">
    <source>
        <dbReference type="EMBL" id="CUH42264.1"/>
    </source>
</evidence>
<accession>A0A0P1E267</accession>
<dbReference type="GO" id="GO:0003677">
    <property type="term" value="F:DNA binding"/>
    <property type="evidence" value="ECO:0007669"/>
    <property type="project" value="UniProtKB-UniRule"/>
</dbReference>
<dbReference type="AlphaFoldDB" id="A0A0P1E267"/>
<dbReference type="RefSeq" id="WP_058272366.1">
    <property type="nucleotide sequence ID" value="NZ_CYPS01000020.1"/>
</dbReference>
<evidence type="ECO:0000259" key="5">
    <source>
        <dbReference type="PROSITE" id="PS50977"/>
    </source>
</evidence>
<feature type="domain" description="HTH tetR-type" evidence="5">
    <location>
        <begin position="12"/>
        <end position="72"/>
    </location>
</feature>
<keyword evidence="7" id="KW-1185">Reference proteome</keyword>
<gene>
    <name evidence="6" type="ORF">RUM4293_01152</name>
</gene>
<dbReference type="Gene3D" id="1.10.357.10">
    <property type="entry name" value="Tetracycline Repressor, domain 2"/>
    <property type="match status" value="1"/>
</dbReference>
<feature type="DNA-binding region" description="H-T-H motif" evidence="4">
    <location>
        <begin position="35"/>
        <end position="54"/>
    </location>
</feature>
<evidence type="ECO:0000256" key="4">
    <source>
        <dbReference type="PROSITE-ProRule" id="PRU00335"/>
    </source>
</evidence>
<proteinExistence type="predicted"/>
<protein>
    <submittedName>
        <fullName evidence="6">Bacterial regulatory proteins, tetR family</fullName>
    </submittedName>
</protein>
<dbReference type="InterPro" id="IPR001647">
    <property type="entry name" value="HTH_TetR"/>
</dbReference>
<keyword evidence="1" id="KW-0805">Transcription regulation</keyword>
<evidence type="ECO:0000256" key="2">
    <source>
        <dbReference type="ARBA" id="ARBA00023125"/>
    </source>
</evidence>
<keyword evidence="3" id="KW-0804">Transcription</keyword>
<evidence type="ECO:0000313" key="7">
    <source>
        <dbReference type="Proteomes" id="UP000050786"/>
    </source>
</evidence>
<reference evidence="7" key="1">
    <citation type="submission" date="2015-09" db="EMBL/GenBank/DDBJ databases">
        <authorList>
            <person name="Rodrigo-Torres L."/>
            <person name="Arahal D.R."/>
        </authorList>
    </citation>
    <scope>NUCLEOTIDE SEQUENCE [LARGE SCALE GENOMIC DNA]</scope>
    <source>
        <strain evidence="7">CECT 4293</strain>
    </source>
</reference>
<dbReference type="PANTHER" id="PTHR47506">
    <property type="entry name" value="TRANSCRIPTIONAL REGULATORY PROTEIN"/>
    <property type="match status" value="1"/>
</dbReference>
<evidence type="ECO:0000256" key="1">
    <source>
        <dbReference type="ARBA" id="ARBA00023015"/>
    </source>
</evidence>
<dbReference type="Proteomes" id="UP000050786">
    <property type="component" value="Unassembled WGS sequence"/>
</dbReference>
<evidence type="ECO:0000256" key="3">
    <source>
        <dbReference type="ARBA" id="ARBA00023163"/>
    </source>
</evidence>
<sequence>MRDTQKSPPLPRYDRERWLETALNVLATEGGARLRIDSLVKNLGVTKGSFYHHFKNRDEFVRALIDYWSKEFTESVINDVNSSEASPSERLLSLTQYVEAEGLDQFDIAFRSWAAQDPVVAEALKEVDRRRYEFVKGVFEAIGFEGAELEMRVRLFLVFVSARRSVYTPQSTYDSASETLLRHEFLTKKR</sequence>
<dbReference type="PROSITE" id="PS50977">
    <property type="entry name" value="HTH_TETR_2"/>
    <property type="match status" value="1"/>
</dbReference>
<dbReference type="Pfam" id="PF00440">
    <property type="entry name" value="TetR_N"/>
    <property type="match status" value="1"/>
</dbReference>
<keyword evidence="2 4" id="KW-0238">DNA-binding</keyword>
<dbReference type="InterPro" id="IPR009057">
    <property type="entry name" value="Homeodomain-like_sf"/>
</dbReference>
<dbReference type="EMBL" id="CYPS01000020">
    <property type="protein sequence ID" value="CUH42264.1"/>
    <property type="molecule type" value="Genomic_DNA"/>
</dbReference>
<dbReference type="PANTHER" id="PTHR47506:SF6">
    <property type="entry name" value="HTH-TYPE TRANSCRIPTIONAL REPRESSOR NEMR"/>
    <property type="match status" value="1"/>
</dbReference>
<organism evidence="6 7">
    <name type="scientific">Ruegeria atlantica</name>
    <dbReference type="NCBI Taxonomy" id="81569"/>
    <lineage>
        <taxon>Bacteria</taxon>
        <taxon>Pseudomonadati</taxon>
        <taxon>Pseudomonadota</taxon>
        <taxon>Alphaproteobacteria</taxon>
        <taxon>Rhodobacterales</taxon>
        <taxon>Roseobacteraceae</taxon>
        <taxon>Ruegeria</taxon>
    </lineage>
</organism>
<dbReference type="SUPFAM" id="SSF46689">
    <property type="entry name" value="Homeodomain-like"/>
    <property type="match status" value="1"/>
</dbReference>